<dbReference type="InterPro" id="IPR018647">
    <property type="entry name" value="SLFN_3-like_DNA/RNA_helicase"/>
</dbReference>
<organism evidence="2 3">
    <name type="scientific">Lactococcus lactis subsp. lactis</name>
    <name type="common">Streptococcus lactis</name>
    <dbReference type="NCBI Taxonomy" id="1360"/>
    <lineage>
        <taxon>Bacteria</taxon>
        <taxon>Bacillati</taxon>
        <taxon>Bacillota</taxon>
        <taxon>Bacilli</taxon>
        <taxon>Lactobacillales</taxon>
        <taxon>Streptococcaceae</taxon>
        <taxon>Lactococcus</taxon>
    </lineage>
</organism>
<evidence type="ECO:0000313" key="2">
    <source>
        <dbReference type="EMBL" id="PLW60007.1"/>
    </source>
</evidence>
<comment type="caution">
    <text evidence="2">The sequence shown here is derived from an EMBL/GenBank/DDBJ whole genome shotgun (WGS) entry which is preliminary data.</text>
</comment>
<proteinExistence type="predicted"/>
<evidence type="ECO:0000259" key="1">
    <source>
        <dbReference type="PROSITE" id="PS50164"/>
    </source>
</evidence>
<dbReference type="AlphaFoldDB" id="A0A2N5WCR2"/>
<protein>
    <recommendedName>
        <fullName evidence="1">GIY-YIG domain-containing protein</fullName>
    </recommendedName>
</protein>
<sequence>MSKVNTVVKKVAYSTEGLLSIGDIQTVLLTDYPTVYFIYDKENLKYSVYVGETNDVFRRTKQHLIETREDWQELNTSQSSQMLILGNEFSNKSVTLDLENKFMNYFLGVPSIKSDKGINNRRGNPQGKYYTKERIDEIFKEAWKKLNHEEPNLFPDFKIIKNSALFKSSPFKELSESQNKAQKQIIMRIEETISQEKDALILVTGNAGSGKTVLLSSVFYNLQLESKGEDNVLLNGLKSFVLVNHNEQLSVYKQISRKIGLDEQQIMKPNSFLKKYEGEKVDIVIVDEGHLLATRNGQAFPKKYGSTQLEALKKIAKVVVLVFDEHQILTGEQFVDREEISILINEANLENKLIELHDQHRMQMSVKTNNWLNDFIWKHKINEIPNDDKYDLKIFDSPSKMYEAIRSKSDDEAYGLSRMLASYDWDWKADGQKWCVNIKDFSLPWNYYYTNVKNNIPWAENPKSIAEVGSTFTIQGFDLNYVGVIIGPSVKYDPQRKEIFFDASASKNTKAIEKTHGGKAINQNLNNELNVLLTRGVYGLYLYACDENLQNALLEAQKGNSQ</sequence>
<reference evidence="3" key="1">
    <citation type="submission" date="2016-08" db="EMBL/GenBank/DDBJ databases">
        <title>Comparative genomics of Lactococcus lactis strain WFLU12 isolated from the gastrointestinal tract of wild olive flounder (Paralichythys olivaceus).</title>
        <authorList>
            <person name="Nguyen T.L."/>
            <person name="Kim D.-H."/>
        </authorList>
    </citation>
    <scope>NUCLEOTIDE SEQUENCE [LARGE SCALE GENOMIC DNA]</scope>
    <source>
        <strain evidence="3">WFLU12</strain>
    </source>
</reference>
<name>A0A2N5WCR2_LACLL</name>
<evidence type="ECO:0000313" key="3">
    <source>
        <dbReference type="Proteomes" id="UP000234865"/>
    </source>
</evidence>
<dbReference type="SUPFAM" id="SSF82771">
    <property type="entry name" value="GIY-YIG endonuclease"/>
    <property type="match status" value="1"/>
</dbReference>
<dbReference type="Gene3D" id="3.40.50.300">
    <property type="entry name" value="P-loop containing nucleotide triphosphate hydrolases"/>
    <property type="match status" value="1"/>
</dbReference>
<dbReference type="InterPro" id="IPR035901">
    <property type="entry name" value="GIY-YIG_endonuc_sf"/>
</dbReference>
<feature type="domain" description="GIY-YIG" evidence="1">
    <location>
        <begin position="31"/>
        <end position="118"/>
    </location>
</feature>
<dbReference type="Pfam" id="PF09848">
    <property type="entry name" value="SLFN-g3_helicase"/>
    <property type="match status" value="1"/>
</dbReference>
<dbReference type="InterPro" id="IPR000305">
    <property type="entry name" value="GIY-YIG_endonuc"/>
</dbReference>
<dbReference type="Proteomes" id="UP000234865">
    <property type="component" value="Unassembled WGS sequence"/>
</dbReference>
<dbReference type="InterPro" id="IPR027417">
    <property type="entry name" value="P-loop_NTPase"/>
</dbReference>
<gene>
    <name evidence="2" type="ORF">CYU10_000921</name>
</gene>
<dbReference type="SUPFAM" id="SSF52540">
    <property type="entry name" value="P-loop containing nucleoside triphosphate hydrolases"/>
    <property type="match status" value="1"/>
</dbReference>
<dbReference type="Pfam" id="PF01541">
    <property type="entry name" value="GIY-YIG"/>
    <property type="match status" value="1"/>
</dbReference>
<accession>A0A2N5WCR2</accession>
<dbReference type="RefSeq" id="WP_029344562.1">
    <property type="nucleotide sequence ID" value="NZ_JNLP01000001.1"/>
</dbReference>
<dbReference type="PROSITE" id="PS50164">
    <property type="entry name" value="GIY_YIG"/>
    <property type="match status" value="1"/>
</dbReference>
<dbReference type="EMBL" id="PKRZ01000001">
    <property type="protein sequence ID" value="PLW60007.1"/>
    <property type="molecule type" value="Genomic_DNA"/>
</dbReference>